<feature type="compositionally biased region" description="Basic and acidic residues" evidence="1">
    <location>
        <begin position="1"/>
        <end position="10"/>
    </location>
</feature>
<evidence type="ECO:0000256" key="1">
    <source>
        <dbReference type="SAM" id="MobiDB-lite"/>
    </source>
</evidence>
<accession>A0ABS0AIY7</accession>
<proteinExistence type="predicted"/>
<dbReference type="Proteomes" id="UP000644441">
    <property type="component" value="Unassembled WGS sequence"/>
</dbReference>
<evidence type="ECO:0000313" key="3">
    <source>
        <dbReference type="EMBL" id="MBF5053451.1"/>
    </source>
</evidence>
<keyword evidence="2" id="KW-1133">Transmembrane helix</keyword>
<name>A0ABS0AIY7_9GAMM</name>
<feature type="transmembrane region" description="Helical" evidence="2">
    <location>
        <begin position="59"/>
        <end position="82"/>
    </location>
</feature>
<evidence type="ECO:0008006" key="5">
    <source>
        <dbReference type="Google" id="ProtNLM"/>
    </source>
</evidence>
<dbReference type="EMBL" id="ARXR01000016">
    <property type="protein sequence ID" value="MBF5053451.1"/>
    <property type="molecule type" value="Genomic_DNA"/>
</dbReference>
<gene>
    <name evidence="3" type="ORF">ISO4_02053</name>
</gene>
<evidence type="ECO:0000256" key="2">
    <source>
        <dbReference type="SAM" id="Phobius"/>
    </source>
</evidence>
<feature type="region of interest" description="Disordered" evidence="1">
    <location>
        <begin position="1"/>
        <end position="20"/>
    </location>
</feature>
<keyword evidence="2" id="KW-0472">Membrane</keyword>
<sequence>METDPYDTRHSSSPLGRTARGAGGWLRRHPLGALQILLLILVLIVIAQNLETTSIDVLFWTLASLPKLVLILISMVVGALVWEGLRRKLLKPDRARGATVTSRTHP</sequence>
<reference evidence="3 4" key="1">
    <citation type="submission" date="2012-09" db="EMBL/GenBank/DDBJ databases">
        <title>Genome Sequence of alkane-degrading Bacterium Alcanivorax venustensis ISO4.</title>
        <authorList>
            <person name="Lai Q."/>
            <person name="Shao Z."/>
        </authorList>
    </citation>
    <scope>NUCLEOTIDE SEQUENCE [LARGE SCALE GENOMIC DNA]</scope>
    <source>
        <strain evidence="3 4">ISO4</strain>
    </source>
</reference>
<feature type="transmembrane region" description="Helical" evidence="2">
    <location>
        <begin position="30"/>
        <end position="47"/>
    </location>
</feature>
<keyword evidence="2" id="KW-0812">Transmembrane</keyword>
<keyword evidence="4" id="KW-1185">Reference proteome</keyword>
<organism evidence="3 4">
    <name type="scientific">Alloalcanivorax venustensis ISO4</name>
    <dbReference type="NCBI Taxonomy" id="1177184"/>
    <lineage>
        <taxon>Bacteria</taxon>
        <taxon>Pseudomonadati</taxon>
        <taxon>Pseudomonadota</taxon>
        <taxon>Gammaproteobacteria</taxon>
        <taxon>Oceanospirillales</taxon>
        <taxon>Alcanivoracaceae</taxon>
        <taxon>Alloalcanivorax</taxon>
    </lineage>
</organism>
<protein>
    <recommendedName>
        <fullName evidence="5">Lipopolysaccharide assembly protein A domain-containing protein</fullName>
    </recommendedName>
</protein>
<dbReference type="RefSeq" id="WP_142949083.1">
    <property type="nucleotide sequence ID" value="NZ_ARXR01000016.1"/>
</dbReference>
<evidence type="ECO:0000313" key="4">
    <source>
        <dbReference type="Proteomes" id="UP000644441"/>
    </source>
</evidence>
<comment type="caution">
    <text evidence="3">The sequence shown here is derived from an EMBL/GenBank/DDBJ whole genome shotgun (WGS) entry which is preliminary data.</text>
</comment>